<dbReference type="InterPro" id="IPR008183">
    <property type="entry name" value="Aldose_1/G6P_1-epimerase"/>
</dbReference>
<evidence type="ECO:0000256" key="2">
    <source>
        <dbReference type="ARBA" id="ARBA00005866"/>
    </source>
</evidence>
<dbReference type="InterPro" id="IPR014718">
    <property type="entry name" value="GH-type_carb-bd"/>
</dbReference>
<dbReference type="PANTHER" id="PTHR11122">
    <property type="entry name" value="APOSPORY-ASSOCIATED PROTEIN C-RELATED"/>
    <property type="match status" value="1"/>
</dbReference>
<dbReference type="OrthoDB" id="9790727at2"/>
<keyword evidence="3 4" id="KW-0413">Isomerase</keyword>
<dbReference type="EC" id="5.1.3.15" evidence="4"/>
<name>A0A255GPB3_9ACTN</name>
<dbReference type="GO" id="GO:0005975">
    <property type="term" value="P:carbohydrate metabolic process"/>
    <property type="evidence" value="ECO:0007669"/>
    <property type="project" value="InterPro"/>
</dbReference>
<dbReference type="PIRSF" id="PIRSF016020">
    <property type="entry name" value="PHexose_mutarotase"/>
    <property type="match status" value="1"/>
</dbReference>
<sequence>MCPMFERQEATPREFGRCTGDVPNPDGAPGHFLAVDHGAQVLDWRPDGAGDPVLFTSTRAEYRPGKAIRGGIPVCFPWFGPGRSGRKRPAHGFARLSEWQLAGAREQDGVTTLDWHFDEALIPELDHVDPRRNNFTVDYRQVFGRDLELHVSVRNTDTRGPLVFELALHTYFRVGDVRRIEVHGLSGADYFDQVSGEERTQIGPIQFDGEVDRVYAFGDTAVIADPVLGRRITLDQSSANRTIVWNPGPDKAAAMSDLDFDEWPQFVCVESGNVRHAAIHLQPGESHELSVRIGVEEFA</sequence>
<comment type="similarity">
    <text evidence="2 4">Belongs to the glucose-6-phosphate 1-epimerase family.</text>
</comment>
<dbReference type="GO" id="GO:0030246">
    <property type="term" value="F:carbohydrate binding"/>
    <property type="evidence" value="ECO:0007669"/>
    <property type="project" value="UniProtKB-UniRule"/>
</dbReference>
<gene>
    <name evidence="6" type="ORF">CGZ94_01850</name>
</gene>
<dbReference type="Proteomes" id="UP000215896">
    <property type="component" value="Unassembled WGS sequence"/>
</dbReference>
<dbReference type="AlphaFoldDB" id="A0A255GPB3"/>
<dbReference type="GO" id="GO:0047938">
    <property type="term" value="F:glucose-6-phosphate 1-epimerase activity"/>
    <property type="evidence" value="ECO:0007669"/>
    <property type="project" value="UniProtKB-UniRule"/>
</dbReference>
<evidence type="ECO:0000313" key="6">
    <source>
        <dbReference type="EMBL" id="OYO17655.1"/>
    </source>
</evidence>
<dbReference type="InterPro" id="IPR025532">
    <property type="entry name" value="G6P_1-epimerase"/>
</dbReference>
<dbReference type="CDD" id="cd09020">
    <property type="entry name" value="D-hex-6-P-epi_like"/>
    <property type="match status" value="1"/>
</dbReference>
<dbReference type="Pfam" id="PF01263">
    <property type="entry name" value="Aldose_epim"/>
    <property type="match status" value="1"/>
</dbReference>
<protein>
    <recommendedName>
        <fullName evidence="4">Putative glucose-6-phosphate 1-epimerase</fullName>
        <ecNumber evidence="4">5.1.3.15</ecNumber>
    </recommendedName>
</protein>
<comment type="caution">
    <text evidence="6">The sequence shown here is derived from an EMBL/GenBank/DDBJ whole genome shotgun (WGS) entry which is preliminary data.</text>
</comment>
<accession>A0A255GPB3</accession>
<reference evidence="6 7" key="1">
    <citation type="submission" date="2017-07" db="EMBL/GenBank/DDBJ databases">
        <title>Draft whole genome sequences of clinical Proprionibacteriaceae strains.</title>
        <authorList>
            <person name="Bernier A.-M."/>
            <person name="Bernard K."/>
            <person name="Domingo M.-C."/>
        </authorList>
    </citation>
    <scope>NUCLEOTIDE SEQUENCE [LARGE SCALE GENOMIC DNA]</scope>
    <source>
        <strain evidence="6 7">NML 030167</strain>
    </source>
</reference>
<evidence type="ECO:0000256" key="1">
    <source>
        <dbReference type="ARBA" id="ARBA00001096"/>
    </source>
</evidence>
<dbReference type="PANTHER" id="PTHR11122:SF13">
    <property type="entry name" value="GLUCOSE-6-PHOSPHATE 1-EPIMERASE"/>
    <property type="match status" value="1"/>
</dbReference>
<dbReference type="SUPFAM" id="SSF74650">
    <property type="entry name" value="Galactose mutarotase-like"/>
    <property type="match status" value="1"/>
</dbReference>
<dbReference type="Gene3D" id="2.70.98.10">
    <property type="match status" value="1"/>
</dbReference>
<comment type="catalytic activity">
    <reaction evidence="1">
        <text>alpha-D-glucose 6-phosphate = beta-D-glucose 6-phosphate</text>
        <dbReference type="Rhea" id="RHEA:16249"/>
        <dbReference type="ChEBI" id="CHEBI:58225"/>
        <dbReference type="ChEBI" id="CHEBI:58247"/>
        <dbReference type="EC" id="5.1.3.15"/>
    </reaction>
</comment>
<evidence type="ECO:0000256" key="3">
    <source>
        <dbReference type="ARBA" id="ARBA00023235"/>
    </source>
</evidence>
<keyword evidence="7" id="KW-1185">Reference proteome</keyword>
<organism evidence="6 7">
    <name type="scientific">Enemella evansiae</name>
    <dbReference type="NCBI Taxonomy" id="2016499"/>
    <lineage>
        <taxon>Bacteria</taxon>
        <taxon>Bacillati</taxon>
        <taxon>Actinomycetota</taxon>
        <taxon>Actinomycetes</taxon>
        <taxon>Propionibacteriales</taxon>
        <taxon>Propionibacteriaceae</taxon>
        <taxon>Enemella</taxon>
    </lineage>
</organism>
<evidence type="ECO:0000256" key="4">
    <source>
        <dbReference type="PIRNR" id="PIRNR016020"/>
    </source>
</evidence>
<feature type="active site" evidence="5">
    <location>
        <position position="169"/>
    </location>
</feature>
<feature type="active site" evidence="5">
    <location>
        <position position="270"/>
    </location>
</feature>
<evidence type="ECO:0000256" key="5">
    <source>
        <dbReference type="PIRSR" id="PIRSR016020-1"/>
    </source>
</evidence>
<dbReference type="EMBL" id="NMVO01000001">
    <property type="protein sequence ID" value="OYO17655.1"/>
    <property type="molecule type" value="Genomic_DNA"/>
</dbReference>
<evidence type="ECO:0000313" key="7">
    <source>
        <dbReference type="Proteomes" id="UP000215896"/>
    </source>
</evidence>
<proteinExistence type="inferred from homology"/>
<dbReference type="InterPro" id="IPR011013">
    <property type="entry name" value="Gal_mutarotase_sf_dom"/>
</dbReference>